<dbReference type="PANTHER" id="PTHR31635">
    <property type="entry name" value="REVERSE TRANSCRIPTASE DOMAIN-CONTAINING PROTEIN-RELATED"/>
    <property type="match status" value="1"/>
</dbReference>
<dbReference type="PROSITE" id="PS50878">
    <property type="entry name" value="RT_POL"/>
    <property type="match status" value="1"/>
</dbReference>
<reference evidence="2" key="1">
    <citation type="submission" date="2025-08" db="UniProtKB">
        <authorList>
            <consortium name="Ensembl"/>
        </authorList>
    </citation>
    <scope>IDENTIFICATION</scope>
</reference>
<protein>
    <recommendedName>
        <fullName evidence="1">Reverse transcriptase domain-containing protein</fullName>
    </recommendedName>
</protein>
<dbReference type="PANTHER" id="PTHR31635:SF196">
    <property type="entry name" value="REVERSE TRANSCRIPTASE DOMAIN-CONTAINING PROTEIN-RELATED"/>
    <property type="match status" value="1"/>
</dbReference>
<dbReference type="Pfam" id="PF03372">
    <property type="entry name" value="Exo_endo_phos"/>
    <property type="match status" value="1"/>
</dbReference>
<evidence type="ECO:0000313" key="2">
    <source>
        <dbReference type="Ensembl" id="ENSCCRP00000173528.1"/>
    </source>
</evidence>
<dbReference type="GeneTree" id="ENSGT00940000163630"/>
<name>A0A9J8CV62_CYPCA</name>
<sequence>MLNTFQGRGGIVKLISWNVKGLNNRVKSIKIFSNLFKLKGDICFLQETHLKNSSHKSLMRSWVGQVFHSGFNGKARGAAILINKNTPFNPSKVISDPNGRYVIVSGTLYGNQVALASVYAPNWDNPDFFVNLFSNFPDLNLYQLIMGGDFNCVLNTVLDRSSPRPSTLSQSSKTINSFLEWYGITDIWRHLNPTSKMFSFFSPVHHTYSRIDYFIIDSKLIPLVKYSSYGSIVISDHAPVILDLALPGGSIISHFWRMNVLLLSDSRFVEFISEKISTFLEVNSTEGISVSLLWDTLKAYLRGEIISRSAYIKKVRDRKLCELSRQIGQLDQKYALSPTPLLYKERAFLLSEYNLLSTNHAEHLLLKSRHRFYEFGDKPSKALALQLRLQTARSFIAQIQDTAGNSISDPQEINNQFKLFYSSLYQSDSLKDANLIDHFFENLDIPQISNESKTKLEDPIRLTEIQQAIAQMQSGKSPGPDGFPSEFLKKFSLQLSPLLLSVFEESLNDGHLPPSMRQASISLILKPKKNPLDCGSYRPISLLNVDVKILAKILSLRLESVIQDIIHPDQTGFIKNRQSFFNLRRLMNIIYTSSDSYMPEALVSLDAEKAFDRVEWDYLFSTLKKFGFGDKFVSWVKLLYSSPVASVKTNGISSEYFSLHRGTRQGCPLSPLLFAIAIEPLAISFRSNCNITGIHRAGKEQKISLYADDVVLYISNPESCLPHVLSILGQFGSVSGYKLNLHKSEFFAINTVARDLLASNIPFKSASDNFRYLGVTITRKHVDLFKHNFIPILERTKEDLVRWKTLPLSLVGRINTIKMNILPKFLFLFQKYSGIYTKSIL</sequence>
<dbReference type="CDD" id="cd01650">
    <property type="entry name" value="RT_nLTR_like"/>
    <property type="match status" value="1"/>
</dbReference>
<dbReference type="SUPFAM" id="SSF56219">
    <property type="entry name" value="DNase I-like"/>
    <property type="match status" value="1"/>
</dbReference>
<reference evidence="2" key="2">
    <citation type="submission" date="2025-09" db="UniProtKB">
        <authorList>
            <consortium name="Ensembl"/>
        </authorList>
    </citation>
    <scope>IDENTIFICATION</scope>
</reference>
<dbReference type="Ensembl" id="ENSCCRT00000160335.1">
    <property type="protein sequence ID" value="ENSCCRP00000173528.1"/>
    <property type="gene ID" value="ENSCCRG00000076176.1"/>
</dbReference>
<dbReference type="Gene3D" id="3.60.10.10">
    <property type="entry name" value="Endonuclease/exonuclease/phosphatase"/>
    <property type="match status" value="1"/>
</dbReference>
<dbReference type="OMA" id="WEDIVIN"/>
<dbReference type="Pfam" id="PF00078">
    <property type="entry name" value="RVT_1"/>
    <property type="match status" value="1"/>
</dbReference>
<dbReference type="InterPro" id="IPR005135">
    <property type="entry name" value="Endo/exonuclease/phosphatase"/>
</dbReference>
<dbReference type="InterPro" id="IPR036691">
    <property type="entry name" value="Endo/exonu/phosph_ase_sf"/>
</dbReference>
<evidence type="ECO:0000313" key="3">
    <source>
        <dbReference type="Proteomes" id="UP001108240"/>
    </source>
</evidence>
<dbReference type="SUPFAM" id="SSF56672">
    <property type="entry name" value="DNA/RNA polymerases"/>
    <property type="match status" value="1"/>
</dbReference>
<dbReference type="InterPro" id="IPR043502">
    <property type="entry name" value="DNA/RNA_pol_sf"/>
</dbReference>
<proteinExistence type="predicted"/>
<keyword evidence="3" id="KW-1185">Reference proteome</keyword>
<dbReference type="Proteomes" id="UP001108240">
    <property type="component" value="Unplaced"/>
</dbReference>
<evidence type="ECO:0000259" key="1">
    <source>
        <dbReference type="PROSITE" id="PS50878"/>
    </source>
</evidence>
<dbReference type="GO" id="GO:0003824">
    <property type="term" value="F:catalytic activity"/>
    <property type="evidence" value="ECO:0007669"/>
    <property type="project" value="InterPro"/>
</dbReference>
<dbReference type="AlphaFoldDB" id="A0A9J8CV62"/>
<accession>A0A9J8CV62</accession>
<dbReference type="CDD" id="cd09076">
    <property type="entry name" value="L1-EN"/>
    <property type="match status" value="1"/>
</dbReference>
<feature type="domain" description="Reverse transcriptase" evidence="1">
    <location>
        <begin position="505"/>
        <end position="777"/>
    </location>
</feature>
<organism evidence="2 3">
    <name type="scientific">Cyprinus carpio carpio</name>
    <dbReference type="NCBI Taxonomy" id="630221"/>
    <lineage>
        <taxon>Eukaryota</taxon>
        <taxon>Metazoa</taxon>
        <taxon>Chordata</taxon>
        <taxon>Craniata</taxon>
        <taxon>Vertebrata</taxon>
        <taxon>Euteleostomi</taxon>
        <taxon>Actinopterygii</taxon>
        <taxon>Neopterygii</taxon>
        <taxon>Teleostei</taxon>
        <taxon>Ostariophysi</taxon>
        <taxon>Cypriniformes</taxon>
        <taxon>Cyprinidae</taxon>
        <taxon>Cyprininae</taxon>
        <taxon>Cyprinus</taxon>
    </lineage>
</organism>
<dbReference type="InterPro" id="IPR000477">
    <property type="entry name" value="RT_dom"/>
</dbReference>